<evidence type="ECO:0000313" key="1">
    <source>
        <dbReference type="EMBL" id="MDP4574420.1"/>
    </source>
</evidence>
<gene>
    <name evidence="1" type="ORF">Q9K02_04615</name>
</gene>
<dbReference type="SUPFAM" id="SSF53098">
    <property type="entry name" value="Ribonuclease H-like"/>
    <property type="match status" value="1"/>
</dbReference>
<proteinExistence type="predicted"/>
<evidence type="ECO:0008006" key="3">
    <source>
        <dbReference type="Google" id="ProtNLM"/>
    </source>
</evidence>
<sequence length="186" mass="20825">MKNILSRSDRNIAILDIEACALGPGSFPIEIGVALVRGPSEPIGVGAKLIRPTTDWIEAGVWSKSSEAVHGIPLELVQREGEAIEEVCDWLNGLLGSNTIVATDAPRYDQDWLDTLFEAAGREQRFRVFDFQVLMRDFNADQHRHLAYRLRHDRVPHRAAADALRLASVLMETYWGHPSRSEPLSL</sequence>
<dbReference type="Proteomes" id="UP001240639">
    <property type="component" value="Unassembled WGS sequence"/>
</dbReference>
<name>A0ABT9HMQ3_9SPHN</name>
<reference evidence="1 2" key="1">
    <citation type="submission" date="2023-08" db="EMBL/GenBank/DDBJ databases">
        <title>genomic of G39.</title>
        <authorList>
            <person name="Wang Y."/>
        </authorList>
    </citation>
    <scope>NUCLEOTIDE SEQUENCE [LARGE SCALE GENOMIC DNA]</scope>
    <source>
        <strain evidence="1 2">G39</strain>
    </source>
</reference>
<evidence type="ECO:0000313" key="2">
    <source>
        <dbReference type="Proteomes" id="UP001240639"/>
    </source>
</evidence>
<comment type="caution">
    <text evidence="1">The sequence shown here is derived from an EMBL/GenBank/DDBJ whole genome shotgun (WGS) entry which is preliminary data.</text>
</comment>
<dbReference type="InterPro" id="IPR012337">
    <property type="entry name" value="RNaseH-like_sf"/>
</dbReference>
<organism evidence="1 2">
    <name type="scientific">Qipengyuania profundimaris</name>
    <dbReference type="NCBI Taxonomy" id="3067652"/>
    <lineage>
        <taxon>Bacteria</taxon>
        <taxon>Pseudomonadati</taxon>
        <taxon>Pseudomonadota</taxon>
        <taxon>Alphaproteobacteria</taxon>
        <taxon>Sphingomonadales</taxon>
        <taxon>Erythrobacteraceae</taxon>
        <taxon>Qipengyuania</taxon>
    </lineage>
</organism>
<keyword evidence="2" id="KW-1185">Reference proteome</keyword>
<dbReference type="InterPro" id="IPR036397">
    <property type="entry name" value="RNaseH_sf"/>
</dbReference>
<dbReference type="RefSeq" id="WP_305931835.1">
    <property type="nucleotide sequence ID" value="NZ_JAVAIM010000001.1"/>
</dbReference>
<protein>
    <recommendedName>
        <fullName evidence="3">Exonuclease domain-containing protein</fullName>
    </recommendedName>
</protein>
<dbReference type="Gene3D" id="3.30.420.10">
    <property type="entry name" value="Ribonuclease H-like superfamily/Ribonuclease H"/>
    <property type="match status" value="1"/>
</dbReference>
<accession>A0ABT9HMQ3</accession>
<dbReference type="EMBL" id="JAVAIM010000001">
    <property type="protein sequence ID" value="MDP4574420.1"/>
    <property type="molecule type" value="Genomic_DNA"/>
</dbReference>